<reference evidence="2 3" key="1">
    <citation type="journal article" date="2014" name="PLoS Genet.">
        <title>Phylogenetically driven sequencing of extremely halophilic archaea reveals strategies for static and dynamic osmo-response.</title>
        <authorList>
            <person name="Becker E.A."/>
            <person name="Seitzer P.M."/>
            <person name="Tritt A."/>
            <person name="Larsen D."/>
            <person name="Krusor M."/>
            <person name="Yao A.I."/>
            <person name="Wu D."/>
            <person name="Madern D."/>
            <person name="Eisen J.A."/>
            <person name="Darling A.E."/>
            <person name="Facciotti M.T."/>
        </authorList>
    </citation>
    <scope>NUCLEOTIDE SEQUENCE [LARGE SCALE GENOMIC DNA]</scope>
    <source>
        <strain evidence="2 3">DSM 8989</strain>
    </source>
</reference>
<evidence type="ECO:0000256" key="1">
    <source>
        <dbReference type="SAM" id="Phobius"/>
    </source>
</evidence>
<evidence type="ECO:0000313" key="3">
    <source>
        <dbReference type="Proteomes" id="UP000011625"/>
    </source>
</evidence>
<dbReference type="Pfam" id="PF12650">
    <property type="entry name" value="DUF3784"/>
    <property type="match status" value="1"/>
</dbReference>
<sequence>MELLALPVSSALTVLVGLGVLVIGYLIKFRGWTFLLAGYDPTAVTDEAALADLAGGTIIRISLAIVVFGIVTAVGATSSLLETLFALAVLVAAVRLVYRIRKHTTV</sequence>
<dbReference type="AlphaFoldDB" id="M0NCH3"/>
<dbReference type="Proteomes" id="UP000011625">
    <property type="component" value="Unassembled WGS sequence"/>
</dbReference>
<evidence type="ECO:0008006" key="4">
    <source>
        <dbReference type="Google" id="ProtNLM"/>
    </source>
</evidence>
<dbReference type="InterPro" id="IPR017259">
    <property type="entry name" value="UCP037672"/>
</dbReference>
<keyword evidence="3" id="KW-1185">Reference proteome</keyword>
<keyword evidence="1" id="KW-1133">Transmembrane helix</keyword>
<dbReference type="RefSeq" id="WP_005039052.1">
    <property type="nucleotide sequence ID" value="NZ_AOME01000012.1"/>
</dbReference>
<accession>M0NCH3</accession>
<name>M0NCH3_9EURY</name>
<dbReference type="EMBL" id="AOME01000012">
    <property type="protein sequence ID" value="EMA55667.1"/>
    <property type="molecule type" value="Genomic_DNA"/>
</dbReference>
<proteinExistence type="predicted"/>
<keyword evidence="1" id="KW-0812">Transmembrane</keyword>
<evidence type="ECO:0000313" key="2">
    <source>
        <dbReference type="EMBL" id="EMA55667.1"/>
    </source>
</evidence>
<protein>
    <recommendedName>
        <fullName evidence="4">DUF3784 domain-containing protein</fullName>
    </recommendedName>
</protein>
<dbReference type="STRING" id="1227456.C450_01382"/>
<organism evidence="2 3">
    <name type="scientific">Halococcus salifodinae DSM 8989</name>
    <dbReference type="NCBI Taxonomy" id="1227456"/>
    <lineage>
        <taxon>Archaea</taxon>
        <taxon>Methanobacteriati</taxon>
        <taxon>Methanobacteriota</taxon>
        <taxon>Stenosarchaea group</taxon>
        <taxon>Halobacteria</taxon>
        <taxon>Halobacteriales</taxon>
        <taxon>Halococcaceae</taxon>
        <taxon>Halococcus</taxon>
    </lineage>
</organism>
<keyword evidence="1" id="KW-0472">Membrane</keyword>
<feature type="transmembrane region" description="Helical" evidence="1">
    <location>
        <begin position="48"/>
        <end position="74"/>
    </location>
</feature>
<dbReference type="PATRIC" id="fig|1227456.3.peg.294"/>
<feature type="transmembrane region" description="Helical" evidence="1">
    <location>
        <begin position="80"/>
        <end position="98"/>
    </location>
</feature>
<feature type="transmembrane region" description="Helical" evidence="1">
    <location>
        <begin position="6"/>
        <end position="27"/>
    </location>
</feature>
<gene>
    <name evidence="2" type="ORF">C450_01382</name>
</gene>
<dbReference type="OrthoDB" id="342855at2157"/>
<comment type="caution">
    <text evidence="2">The sequence shown here is derived from an EMBL/GenBank/DDBJ whole genome shotgun (WGS) entry which is preliminary data.</text>
</comment>